<protein>
    <recommendedName>
        <fullName evidence="3">DDE Tnp4 domain-containing protein</fullName>
    </recommendedName>
</protein>
<evidence type="ECO:0000313" key="4">
    <source>
        <dbReference type="EMBL" id="MBB5130226.1"/>
    </source>
</evidence>
<dbReference type="GO" id="GO:0046872">
    <property type="term" value="F:metal ion binding"/>
    <property type="evidence" value="ECO:0007669"/>
    <property type="project" value="UniProtKB-KW"/>
</dbReference>
<dbReference type="Pfam" id="PF13359">
    <property type="entry name" value="DDE_Tnp_4"/>
    <property type="match status" value="1"/>
</dbReference>
<proteinExistence type="predicted"/>
<keyword evidence="5" id="KW-1185">Reference proteome</keyword>
<dbReference type="AlphaFoldDB" id="A0A7W8BXD6"/>
<dbReference type="InterPro" id="IPR027806">
    <property type="entry name" value="HARBI1_dom"/>
</dbReference>
<gene>
    <name evidence="4" type="ORF">FHS32_007023</name>
</gene>
<evidence type="ECO:0000313" key="5">
    <source>
        <dbReference type="Proteomes" id="UP000568022"/>
    </source>
</evidence>
<reference evidence="4 5" key="1">
    <citation type="submission" date="2020-08" db="EMBL/GenBank/DDBJ databases">
        <title>Genomic Encyclopedia of Type Strains, Phase III (KMG-III): the genomes of soil and plant-associated and newly described type strains.</title>
        <authorList>
            <person name="Whitman W."/>
        </authorList>
    </citation>
    <scope>NUCLEOTIDE SEQUENCE [LARGE SCALE GENOMIC DNA]</scope>
    <source>
        <strain evidence="4 5">CECT 3226</strain>
    </source>
</reference>
<name>A0A7W8BXD6_9ACTN</name>
<dbReference type="EMBL" id="JACHJE010000031">
    <property type="protein sequence ID" value="MBB5130226.1"/>
    <property type="molecule type" value="Genomic_DNA"/>
</dbReference>
<accession>A0A7W8BXD6</accession>
<keyword evidence="2" id="KW-0479">Metal-binding</keyword>
<comment type="cofactor">
    <cofactor evidence="1">
        <name>a divalent metal cation</name>
        <dbReference type="ChEBI" id="CHEBI:60240"/>
    </cofactor>
</comment>
<sequence>MVLIDGTLIPTQRRTGKADRKNYSGKHRHHGLHFLALTDERSRLICVASNADPNG</sequence>
<evidence type="ECO:0000256" key="1">
    <source>
        <dbReference type="ARBA" id="ARBA00001968"/>
    </source>
</evidence>
<organism evidence="4 5">
    <name type="scientific">Streptomyces griseoloalbus</name>
    <dbReference type="NCBI Taxonomy" id="67303"/>
    <lineage>
        <taxon>Bacteria</taxon>
        <taxon>Bacillati</taxon>
        <taxon>Actinomycetota</taxon>
        <taxon>Actinomycetes</taxon>
        <taxon>Kitasatosporales</taxon>
        <taxon>Streptomycetaceae</taxon>
        <taxon>Streptomyces</taxon>
    </lineage>
</organism>
<feature type="domain" description="DDE Tnp4" evidence="3">
    <location>
        <begin position="4"/>
        <end position="49"/>
    </location>
</feature>
<dbReference type="Proteomes" id="UP000568022">
    <property type="component" value="Unassembled WGS sequence"/>
</dbReference>
<evidence type="ECO:0000259" key="3">
    <source>
        <dbReference type="Pfam" id="PF13359"/>
    </source>
</evidence>
<comment type="caution">
    <text evidence="4">The sequence shown here is derived from an EMBL/GenBank/DDBJ whole genome shotgun (WGS) entry which is preliminary data.</text>
</comment>
<evidence type="ECO:0000256" key="2">
    <source>
        <dbReference type="ARBA" id="ARBA00022723"/>
    </source>
</evidence>